<proteinExistence type="predicted"/>
<evidence type="ECO:0000313" key="2">
    <source>
        <dbReference type="Proteomes" id="UP000278078"/>
    </source>
</evidence>
<sequence>MAEVLLFVPKHEQDAKKNLADFIEMCRDRLTVFGEGFDWHSNAWPKVGNFTVMGAPARGYSAQQLLHPDLMPFAKAYVRYQQGMNPTKLKNEFKALRCIEPALLSVKGKADITLVDAVVMDVAAEEARKYEATAYQAGTALVRLVKFLNESLIATSRIEWRNPISKPAEIHRTDAATQKKRSEKIPEDHQLEAMAEMFANDLQAPRDRFTTSIFALLMCAPSRISEVQDLPLVVFHREKDSDGVDRLGLRFFAGKGYGWDIKYVPSFFEDTAVEAVRRLTDLSEEGRKLARWLEDKPSLFYRHDDCPNVPETAALSDEQVCLALGLSWAGSRGLIDQYFKNYPPYMVYKKSSRPLTLAFLNEYCHSRLPEGFPWYNKERKIKYSEMLCCYRAHEFRSDISTSRIRLWTPGKSLFTTDLNHIDGQERSIWKRYGYKNPDGSEISMSSHQVRHLLNTAAQRGNLGQLDIAKWSGRANTHQNAVYNHMTEDEYVKLTEQALPEGVLQKIDAKAPVTLADLDQIGDAIAHVTEYGFCVHDYSMLPCQKHRDCLNCTEHACVKGDAEKLGRLKMQRSLIQIQFEKAKAAHGANYDGADRWSQHQFKTLERLNQLIDILESPAMPDGSVIMLNNDQEFSPLKRELAARRASLRLPSQPSEPDLPLLDFIVGAF</sequence>
<reference evidence="1 2" key="1">
    <citation type="submission" date="2018-12" db="EMBL/GenBank/DDBJ databases">
        <authorList>
            <consortium name="Pathogen Informatics"/>
        </authorList>
    </citation>
    <scope>NUCLEOTIDE SEQUENCE [LARGE SCALE GENOMIC DNA]</scope>
    <source>
        <strain evidence="1 2">NCTC10783</strain>
    </source>
</reference>
<dbReference type="Proteomes" id="UP000278078">
    <property type="component" value="Chromosome"/>
</dbReference>
<gene>
    <name evidence="1" type="ORF">NCTC10783_06014</name>
</gene>
<evidence type="ECO:0000313" key="1">
    <source>
        <dbReference type="EMBL" id="VEE50050.1"/>
    </source>
</evidence>
<name>A0A3S4NRE5_PSEFL</name>
<organism evidence="1 2">
    <name type="scientific">Pseudomonas fluorescens</name>
    <dbReference type="NCBI Taxonomy" id="294"/>
    <lineage>
        <taxon>Bacteria</taxon>
        <taxon>Pseudomonadati</taxon>
        <taxon>Pseudomonadota</taxon>
        <taxon>Gammaproteobacteria</taxon>
        <taxon>Pseudomonadales</taxon>
        <taxon>Pseudomonadaceae</taxon>
        <taxon>Pseudomonas</taxon>
    </lineage>
</organism>
<dbReference type="AlphaFoldDB" id="A0A3S4NRE5"/>
<dbReference type="EMBL" id="LR134300">
    <property type="protein sequence ID" value="VEE50050.1"/>
    <property type="molecule type" value="Genomic_DNA"/>
</dbReference>
<accession>A0A3S4NRE5</accession>
<protein>
    <submittedName>
        <fullName evidence="1">Integrase</fullName>
    </submittedName>
</protein>